<organism evidence="1 2">
    <name type="scientific">Pseudomonas phage nickie</name>
    <dbReference type="NCBI Taxonomy" id="2048977"/>
    <lineage>
        <taxon>Viruses</taxon>
        <taxon>Duplodnaviria</taxon>
        <taxon>Heunggongvirae</taxon>
        <taxon>Uroviricota</taxon>
        <taxon>Caudoviricetes</taxon>
        <taxon>Nickievirus</taxon>
        <taxon>Nickievirus nickie</taxon>
    </lineage>
</organism>
<reference evidence="1 2" key="1">
    <citation type="submission" date="2017-09" db="EMBL/GenBank/DDBJ databases">
        <authorList>
            <person name="Ehlers B."/>
            <person name="Leendertz F.H."/>
        </authorList>
    </citation>
    <scope>NUCLEOTIDE SEQUENCE [LARGE SCALE GENOMIC DNA]</scope>
</reference>
<keyword evidence="2" id="KW-1185">Reference proteome</keyword>
<proteinExistence type="predicted"/>
<accession>A0A2H4P7B6</accession>
<evidence type="ECO:0000313" key="1">
    <source>
        <dbReference type="EMBL" id="ATW58051.1"/>
    </source>
</evidence>
<dbReference type="EMBL" id="MG018927">
    <property type="protein sequence ID" value="ATW58051.1"/>
    <property type="molecule type" value="Genomic_DNA"/>
</dbReference>
<protein>
    <submittedName>
        <fullName evidence="1">Uncharacterized protein</fullName>
    </submittedName>
</protein>
<evidence type="ECO:0000313" key="2">
    <source>
        <dbReference type="Proteomes" id="UP000241592"/>
    </source>
</evidence>
<sequence length="54" mass="6276">MARLITEEQLAEIINDLRQQPGCIQSDRYRFANDHASEMIISKLKTLPKTEETE</sequence>
<gene>
    <name evidence="1" type="ORF">CNR34_00118</name>
</gene>
<name>A0A2H4P7B6_9CAUD</name>
<dbReference type="Proteomes" id="UP000241592">
    <property type="component" value="Segment"/>
</dbReference>